<comment type="similarity">
    <text evidence="1">Belongs to the leucine-binding protein family.</text>
</comment>
<dbReference type="EMBL" id="PGEZ01000001">
    <property type="protein sequence ID" value="PJJ56178.1"/>
    <property type="molecule type" value="Genomic_DNA"/>
</dbReference>
<protein>
    <submittedName>
        <fullName evidence="5">Branched-chain amino acid transport system substrate-binding protein</fullName>
    </submittedName>
</protein>
<dbReference type="RefSeq" id="WP_039359860.1">
    <property type="nucleotide sequence ID" value="NZ_PGEZ01000001.1"/>
</dbReference>
<comment type="caution">
    <text evidence="5">The sequence shown here is derived from an EMBL/GenBank/DDBJ whole genome shotgun (WGS) entry which is preliminary data.</text>
</comment>
<evidence type="ECO:0000259" key="4">
    <source>
        <dbReference type="Pfam" id="PF13458"/>
    </source>
</evidence>
<dbReference type="PANTHER" id="PTHR30483">
    <property type="entry name" value="LEUCINE-SPECIFIC-BINDING PROTEIN"/>
    <property type="match status" value="1"/>
</dbReference>
<dbReference type="PROSITE" id="PS51257">
    <property type="entry name" value="PROKAR_LIPOPROTEIN"/>
    <property type="match status" value="1"/>
</dbReference>
<keyword evidence="6" id="KW-1185">Reference proteome</keyword>
<keyword evidence="2 3" id="KW-0732">Signal</keyword>
<accession>A0A0B2BAU1</accession>
<dbReference type="InterPro" id="IPR028081">
    <property type="entry name" value="Leu-bd"/>
</dbReference>
<evidence type="ECO:0000313" key="6">
    <source>
        <dbReference type="Proteomes" id="UP000230842"/>
    </source>
</evidence>
<dbReference type="InterPro" id="IPR028082">
    <property type="entry name" value="Peripla_BP_I"/>
</dbReference>
<dbReference type="PANTHER" id="PTHR30483:SF6">
    <property type="entry name" value="PERIPLASMIC BINDING PROTEIN OF ABC TRANSPORTER FOR NATURAL AMINO ACIDS"/>
    <property type="match status" value="1"/>
</dbReference>
<proteinExistence type="inferred from homology"/>
<organism evidence="5 6">
    <name type="scientific">Mumia flava</name>
    <dbReference type="NCBI Taxonomy" id="1348852"/>
    <lineage>
        <taxon>Bacteria</taxon>
        <taxon>Bacillati</taxon>
        <taxon>Actinomycetota</taxon>
        <taxon>Actinomycetes</taxon>
        <taxon>Propionibacteriales</taxon>
        <taxon>Nocardioidaceae</taxon>
        <taxon>Mumia</taxon>
    </lineage>
</organism>
<dbReference type="SUPFAM" id="SSF53822">
    <property type="entry name" value="Periplasmic binding protein-like I"/>
    <property type="match status" value="1"/>
</dbReference>
<evidence type="ECO:0000256" key="1">
    <source>
        <dbReference type="ARBA" id="ARBA00010062"/>
    </source>
</evidence>
<evidence type="ECO:0000313" key="5">
    <source>
        <dbReference type="EMBL" id="PJJ56178.1"/>
    </source>
</evidence>
<reference evidence="5 6" key="1">
    <citation type="submission" date="2017-11" db="EMBL/GenBank/DDBJ databases">
        <title>Genomic Encyclopedia of Archaeal and Bacterial Type Strains, Phase II (KMG-II): From Individual Species to Whole Genera.</title>
        <authorList>
            <person name="Goeker M."/>
        </authorList>
    </citation>
    <scope>NUCLEOTIDE SEQUENCE [LARGE SCALE GENOMIC DNA]</scope>
    <source>
        <strain evidence="5 6">DSM 27763</strain>
    </source>
</reference>
<dbReference type="Pfam" id="PF13458">
    <property type="entry name" value="Peripla_BP_6"/>
    <property type="match status" value="1"/>
</dbReference>
<dbReference type="Proteomes" id="UP000230842">
    <property type="component" value="Unassembled WGS sequence"/>
</dbReference>
<dbReference type="Gene3D" id="3.40.50.2300">
    <property type="match status" value="2"/>
</dbReference>
<dbReference type="CDD" id="cd06340">
    <property type="entry name" value="PBP1_ABC_ligand_binding-like"/>
    <property type="match status" value="1"/>
</dbReference>
<feature type="signal peptide" evidence="3">
    <location>
        <begin position="1"/>
        <end position="18"/>
    </location>
</feature>
<sequence>MKKLTLITTLAAGSLALAACGGSSDDGSSTDEIMIGSVHPLTGALAGVGALMNDGAKLAVDDINADGGIEALDGAQLTLGEGDSKGAADTGQSEAQRLIGDGAVALVGTYQSDVTTNVAAVAERSKVPLVIDVAVDDSILEQGYQYSFRIQPNATSMGTDGANDLIEMSEAAGKPVESVSYIHIEGAFGQSVFDAFKAEAEAQGVQVLKEVTYAGTNFTDATTQVREAASVNPDVIVATGYYPDSLLVAQAVNALQPDIDALYGVANGGFDDSAFPGDAGAAGQNVLSANYHYGATNDEVADIRQRFQEEFGKPMETASVLAYQSVRVIAQALEESGSTDPEELRNAIADIEVDDPLLAFDGPITFDETGQNENATVIVMQIQGDAVEQVFPEDFATSDVVYPTNQ</sequence>
<name>A0A0B2BAU1_9ACTN</name>
<evidence type="ECO:0000256" key="3">
    <source>
        <dbReference type="SAM" id="SignalP"/>
    </source>
</evidence>
<evidence type="ECO:0000256" key="2">
    <source>
        <dbReference type="ARBA" id="ARBA00022729"/>
    </source>
</evidence>
<dbReference type="AlphaFoldDB" id="A0A0B2BAU1"/>
<dbReference type="InterPro" id="IPR051010">
    <property type="entry name" value="BCAA_transport"/>
</dbReference>
<feature type="domain" description="Leucine-binding protein" evidence="4">
    <location>
        <begin position="32"/>
        <end position="383"/>
    </location>
</feature>
<gene>
    <name evidence="5" type="ORF">CLV56_0382</name>
</gene>
<feature type="chain" id="PRO_5015034332" evidence="3">
    <location>
        <begin position="19"/>
        <end position="406"/>
    </location>
</feature>